<sequence>MKRARNRRTRLEIGEQDYAIEVAAMGKIALDTVNAEGALDPEAHGPVNISDVEAKKTASDATKAANDTDGKSAEDVTTSGRAGADDHDPSDDESDPDSDSDFEADGDGRRVLKRSPRGVKTGRIKFSGLTDAEKQEVESRRRQEEQYKQEMANCQGARVTTPQEKLLHKEYIVHTQGELYAYTRVSCVDVETRAKVVAEQESVGWGGPVLEVPTIDKPEVAPDNQDNAQASSEPNFVSDDNESVDEDLEQATPQTIDPGTIIAETKLVRLFHKSHFERGAYADLISNLSKQSPLIRCYLVVDGKHISMPQPGFVFDPKGINCQMSYVKML</sequence>
<feature type="compositionally biased region" description="Acidic residues" evidence="1">
    <location>
        <begin position="88"/>
        <end position="105"/>
    </location>
</feature>
<keyword evidence="3" id="KW-1185">Reference proteome</keyword>
<dbReference type="Proteomes" id="UP001305779">
    <property type="component" value="Unassembled WGS sequence"/>
</dbReference>
<dbReference type="EMBL" id="JAXOVC010000003">
    <property type="protein sequence ID" value="KAK4503354.1"/>
    <property type="molecule type" value="Genomic_DNA"/>
</dbReference>
<evidence type="ECO:0000256" key="1">
    <source>
        <dbReference type="SAM" id="MobiDB-lite"/>
    </source>
</evidence>
<name>A0ABR0EPQ2_ZASCE</name>
<comment type="caution">
    <text evidence="2">The sequence shown here is derived from an EMBL/GenBank/DDBJ whole genome shotgun (WGS) entry which is preliminary data.</text>
</comment>
<feature type="region of interest" description="Disordered" evidence="1">
    <location>
        <begin position="209"/>
        <end position="244"/>
    </location>
</feature>
<organism evidence="2 3">
    <name type="scientific">Zasmidium cellare</name>
    <name type="common">Wine cellar mold</name>
    <name type="synonym">Racodium cellare</name>
    <dbReference type="NCBI Taxonomy" id="395010"/>
    <lineage>
        <taxon>Eukaryota</taxon>
        <taxon>Fungi</taxon>
        <taxon>Dikarya</taxon>
        <taxon>Ascomycota</taxon>
        <taxon>Pezizomycotina</taxon>
        <taxon>Dothideomycetes</taxon>
        <taxon>Dothideomycetidae</taxon>
        <taxon>Mycosphaerellales</taxon>
        <taxon>Mycosphaerellaceae</taxon>
        <taxon>Zasmidium</taxon>
    </lineage>
</organism>
<reference evidence="2 3" key="1">
    <citation type="journal article" date="2023" name="G3 (Bethesda)">
        <title>A chromosome-level genome assembly of Zasmidium syzygii isolated from banana leaves.</title>
        <authorList>
            <person name="van Westerhoven A.C."/>
            <person name="Mehrabi R."/>
            <person name="Talebi R."/>
            <person name="Steentjes M.B.F."/>
            <person name="Corcolon B."/>
            <person name="Chong P.A."/>
            <person name="Kema G.H.J."/>
            <person name="Seidl M.F."/>
        </authorList>
    </citation>
    <scope>NUCLEOTIDE SEQUENCE [LARGE SCALE GENOMIC DNA]</scope>
    <source>
        <strain evidence="2 3">P124</strain>
    </source>
</reference>
<evidence type="ECO:0000313" key="3">
    <source>
        <dbReference type="Proteomes" id="UP001305779"/>
    </source>
</evidence>
<feature type="region of interest" description="Disordered" evidence="1">
    <location>
        <begin position="38"/>
        <end position="117"/>
    </location>
</feature>
<gene>
    <name evidence="2" type="ORF">PRZ48_004269</name>
</gene>
<feature type="compositionally biased region" description="Polar residues" evidence="1">
    <location>
        <begin position="224"/>
        <end position="235"/>
    </location>
</feature>
<evidence type="ECO:0000313" key="2">
    <source>
        <dbReference type="EMBL" id="KAK4503354.1"/>
    </source>
</evidence>
<accession>A0ABR0EPQ2</accession>
<protein>
    <submittedName>
        <fullName evidence="2">Uncharacterized protein</fullName>
    </submittedName>
</protein>
<proteinExistence type="predicted"/>